<dbReference type="SUPFAM" id="SSF53448">
    <property type="entry name" value="Nucleotide-diphospho-sugar transferases"/>
    <property type="match status" value="1"/>
</dbReference>
<comment type="caution">
    <text evidence="1">The sequence shown here is derived from an EMBL/GenBank/DDBJ whole genome shotgun (WGS) entry which is preliminary data.</text>
</comment>
<accession>A0A432X8X6</accession>
<dbReference type="InterPro" id="IPR003329">
    <property type="entry name" value="Cytidylyl_trans"/>
</dbReference>
<dbReference type="Pfam" id="PF02348">
    <property type="entry name" value="CTP_transf_3"/>
    <property type="match status" value="1"/>
</dbReference>
<dbReference type="InterPro" id="IPR020039">
    <property type="entry name" value="PseF"/>
</dbReference>
<sequence>MNLAVIPARGGSKRIPRKNIKNFCGKPMIAWSIQAALASNCFDKVIVSTDDLEIADIAEQYGASIPFIRPATLSDDYTGTTAVVRHAIDSLNSMGEDYALTACIYATAPFVSGLLLKEAMSRLTNHVSDFVFSVTEFSYPIQRALRINSSGRVEMMNPEYGSSRSQDLEPAYHDAGQFYVGKTASWGTKGVLSTDSLPFVLPNYRVQDIDTPDDWKRAELMFRALQASGEL</sequence>
<dbReference type="EMBL" id="PIPQ01000001">
    <property type="protein sequence ID" value="RUO43774.1"/>
    <property type="molecule type" value="Genomic_DNA"/>
</dbReference>
<evidence type="ECO:0000313" key="1">
    <source>
        <dbReference type="EMBL" id="RUO43774.1"/>
    </source>
</evidence>
<name>A0A432X8X6_9GAMM</name>
<dbReference type="NCBIfam" id="TIGR03584">
    <property type="entry name" value="PseF"/>
    <property type="match status" value="1"/>
</dbReference>
<evidence type="ECO:0000313" key="2">
    <source>
        <dbReference type="Proteomes" id="UP000286976"/>
    </source>
</evidence>
<organism evidence="1 2">
    <name type="scientific">Aliidiomarina taiwanensis</name>
    <dbReference type="NCBI Taxonomy" id="946228"/>
    <lineage>
        <taxon>Bacteria</taxon>
        <taxon>Pseudomonadati</taxon>
        <taxon>Pseudomonadota</taxon>
        <taxon>Gammaproteobacteria</taxon>
        <taxon>Alteromonadales</taxon>
        <taxon>Idiomarinaceae</taxon>
        <taxon>Aliidiomarina</taxon>
    </lineage>
</organism>
<dbReference type="PANTHER" id="PTHR21485:SF6">
    <property type="entry name" value="N-ACYLNEURAMINATE CYTIDYLYLTRANSFERASE-RELATED"/>
    <property type="match status" value="1"/>
</dbReference>
<proteinExistence type="predicted"/>
<dbReference type="Gene3D" id="3.90.550.10">
    <property type="entry name" value="Spore Coat Polysaccharide Biosynthesis Protein SpsA, Chain A"/>
    <property type="match status" value="1"/>
</dbReference>
<dbReference type="InterPro" id="IPR050793">
    <property type="entry name" value="CMP-NeuNAc_synthase"/>
</dbReference>
<dbReference type="Proteomes" id="UP000286976">
    <property type="component" value="Unassembled WGS sequence"/>
</dbReference>
<keyword evidence="1" id="KW-0548">Nucleotidyltransferase</keyword>
<gene>
    <name evidence="1" type="primary">pseF</name>
    <name evidence="1" type="ORF">CWE15_00810</name>
</gene>
<dbReference type="OrthoDB" id="9805604at2"/>
<dbReference type="PANTHER" id="PTHR21485">
    <property type="entry name" value="HAD SUPERFAMILY MEMBERS CMAS AND KDSC"/>
    <property type="match status" value="1"/>
</dbReference>
<protein>
    <submittedName>
        <fullName evidence="1">Pseudaminic acid cytidylyltransferase</fullName>
    </submittedName>
</protein>
<keyword evidence="2" id="KW-1185">Reference proteome</keyword>
<dbReference type="AlphaFoldDB" id="A0A432X8X6"/>
<dbReference type="CDD" id="cd02513">
    <property type="entry name" value="CMP-NeuAc_Synthase"/>
    <property type="match status" value="1"/>
</dbReference>
<reference evidence="1 2" key="1">
    <citation type="journal article" date="2011" name="Front. Microbiol.">
        <title>Genomic signatures of strain selection and enhancement in Bacillus atrophaeus var. globigii, a historical biowarfare simulant.</title>
        <authorList>
            <person name="Gibbons H.S."/>
            <person name="Broomall S.M."/>
            <person name="McNew L.A."/>
            <person name="Daligault H."/>
            <person name="Chapman C."/>
            <person name="Bruce D."/>
            <person name="Karavis M."/>
            <person name="Krepps M."/>
            <person name="McGregor P.A."/>
            <person name="Hong C."/>
            <person name="Park K.H."/>
            <person name="Akmal A."/>
            <person name="Feldman A."/>
            <person name="Lin J.S."/>
            <person name="Chang W.E."/>
            <person name="Higgs B.W."/>
            <person name="Demirev P."/>
            <person name="Lindquist J."/>
            <person name="Liem A."/>
            <person name="Fochler E."/>
            <person name="Read T.D."/>
            <person name="Tapia R."/>
            <person name="Johnson S."/>
            <person name="Bishop-Lilly K.A."/>
            <person name="Detter C."/>
            <person name="Han C."/>
            <person name="Sozhamannan S."/>
            <person name="Rosenzweig C.N."/>
            <person name="Skowronski E.W."/>
        </authorList>
    </citation>
    <scope>NUCLEOTIDE SEQUENCE [LARGE SCALE GENOMIC DNA]</scope>
    <source>
        <strain evidence="1 2">AIT1</strain>
    </source>
</reference>
<dbReference type="GO" id="GO:0008781">
    <property type="term" value="F:N-acylneuraminate cytidylyltransferase activity"/>
    <property type="evidence" value="ECO:0007669"/>
    <property type="project" value="TreeGrafter"/>
</dbReference>
<keyword evidence="1" id="KW-0808">Transferase</keyword>
<dbReference type="InterPro" id="IPR029044">
    <property type="entry name" value="Nucleotide-diphossugar_trans"/>
</dbReference>
<dbReference type="RefSeq" id="WP_126756163.1">
    <property type="nucleotide sequence ID" value="NZ_PIPQ01000001.1"/>
</dbReference>